<dbReference type="Pfam" id="PF00024">
    <property type="entry name" value="PAN_1"/>
    <property type="match status" value="1"/>
</dbReference>
<feature type="region of interest" description="Disordered" evidence="1">
    <location>
        <begin position="562"/>
        <end position="615"/>
    </location>
</feature>
<gene>
    <name evidence="5" type="ORF">B0A52_00645</name>
</gene>
<dbReference type="OrthoDB" id="4149590at2759"/>
<name>A0A438NHT6_EXOME</name>
<evidence type="ECO:0000259" key="4">
    <source>
        <dbReference type="Pfam" id="PF25485"/>
    </source>
</evidence>
<reference evidence="5 6" key="1">
    <citation type="submission" date="2017-03" db="EMBL/GenBank/DDBJ databases">
        <title>Genomes of endolithic fungi from Antarctica.</title>
        <authorList>
            <person name="Coleine C."/>
            <person name="Masonjones S."/>
            <person name="Stajich J.E."/>
        </authorList>
    </citation>
    <scope>NUCLEOTIDE SEQUENCE [LARGE SCALE GENOMIC DNA]</scope>
    <source>
        <strain evidence="5 6">CCFEE 6314</strain>
    </source>
</reference>
<feature type="region of interest" description="Disordered" evidence="1">
    <location>
        <begin position="342"/>
        <end position="485"/>
    </location>
</feature>
<feature type="chain" id="PRO_5019310494" evidence="2">
    <location>
        <begin position="22"/>
        <end position="1038"/>
    </location>
</feature>
<dbReference type="Proteomes" id="UP000288859">
    <property type="component" value="Unassembled WGS sequence"/>
</dbReference>
<dbReference type="AlphaFoldDB" id="A0A438NHT6"/>
<feature type="domain" description="DUF7908" evidence="4">
    <location>
        <begin position="200"/>
        <end position="328"/>
    </location>
</feature>
<dbReference type="EMBL" id="NAJM01000002">
    <property type="protein sequence ID" value="RVX75292.1"/>
    <property type="molecule type" value="Genomic_DNA"/>
</dbReference>
<proteinExistence type="predicted"/>
<feature type="region of interest" description="Disordered" evidence="1">
    <location>
        <begin position="115"/>
        <end position="136"/>
    </location>
</feature>
<sequence length="1038" mass="106633">MWSATSLLFASLAVPLATVSAQALTTVTYGPSGPCPVPSTTSSIIVQPVYYSSFFQSASQIVNLWGDGNNIAINNAPVEYVANTYITTVITTVISGSGSTSVTLTTTATVDGTATTTATTTPSLTTTTPGQTTTTTTLAQTPPVIFTPVEAPPVTPLPEEVLTVTLTIDGVVVTTTTSQPTFTALGQGMPSGTQTAISPEDPVLIAVAFGGGGERRKRQASAPVIAGFSQGEKAGAGTNCGFASRYYIEEGKLKSGDKTVGLNASDFYVPLVPVEWYNDIQTELFFVDGILRWESPLRGPGQTYQCGRGPLYFGFPFPPRPDCYTVILGGIAASQCPVDYIAQGLTPPEDQPPGSTTRPGSTGTTTRHSSTLVPPTSATSVSVEPTSSESASFTASSSEDGSDSPTTTQSSSATIPASSTTGIQSTSVVGESSTSPSTTGPTVDPPSGTTPVVSDTSSTGGVSSTGVESTTGAGVSTTTSEGDIPTVSTSVVSITTPVIDQTTTSGVYGNSTSTSVIVGETSTTTGPEVTTTTTAVIDQTTTTLDDTTTTAATTTTAITEETTTASTTGDAETTTIGATTTDAPAETTTTSDAPAETTTTSDAPAETTTTTDAPIATTTTTDAPIATTTTTDAPIATTTTTDAPITTTTTTTTPAATTTTTTTVAPTPVVQPKPDDPALVDVKTFTTPTDPNDGGGLLCKNINFGTGDPASVPLTFPFNGGDYNYNKIALSGSAGKNYELNCLGHSAGNDDTEIGSFTTVFSLEHCVARCAAEAGETCLSAKFDRVTKACRIYTGANAYAPNNLDPSSFGIRRLTSGLPKVFGAQYILGPDTADNLGLCAGSLGMDYAKSFVVVTKADKTLRPLTGDRDNVWWINCKSHWEGTASGVISEATAQGISPLGRAVGNGEDCLRLCHYHAAARAEGGFTDGCKIFRWTTTDTCVMYSDRGTAPGAAQDDATVVLSGVVRGTGGDSGDLFFRAVAEYKKRDVGLYDVDLSAKHMRGKRYTSAQQVQDDLDQALLPDAIIPFDPAVNATDLRV</sequence>
<evidence type="ECO:0000313" key="6">
    <source>
        <dbReference type="Proteomes" id="UP000288859"/>
    </source>
</evidence>
<dbReference type="InterPro" id="IPR057230">
    <property type="entry name" value="DUF7908"/>
</dbReference>
<dbReference type="InterPro" id="IPR003609">
    <property type="entry name" value="Pan_app"/>
</dbReference>
<evidence type="ECO:0000259" key="3">
    <source>
        <dbReference type="Pfam" id="PF00024"/>
    </source>
</evidence>
<protein>
    <submittedName>
        <fullName evidence="5">Uncharacterized protein</fullName>
    </submittedName>
</protein>
<organism evidence="5 6">
    <name type="scientific">Exophiala mesophila</name>
    <name type="common">Black yeast-like fungus</name>
    <dbReference type="NCBI Taxonomy" id="212818"/>
    <lineage>
        <taxon>Eukaryota</taxon>
        <taxon>Fungi</taxon>
        <taxon>Dikarya</taxon>
        <taxon>Ascomycota</taxon>
        <taxon>Pezizomycotina</taxon>
        <taxon>Eurotiomycetes</taxon>
        <taxon>Chaetothyriomycetidae</taxon>
        <taxon>Chaetothyriales</taxon>
        <taxon>Herpotrichiellaceae</taxon>
        <taxon>Exophiala</taxon>
    </lineage>
</organism>
<evidence type="ECO:0000313" key="5">
    <source>
        <dbReference type="EMBL" id="RVX75292.1"/>
    </source>
</evidence>
<dbReference type="Pfam" id="PF25485">
    <property type="entry name" value="DUF7908"/>
    <property type="match status" value="1"/>
</dbReference>
<dbReference type="SUPFAM" id="SSF57414">
    <property type="entry name" value="Hairpin loop containing domain-like"/>
    <property type="match status" value="1"/>
</dbReference>
<dbReference type="VEuPathDB" id="FungiDB:PV10_00135"/>
<feature type="domain" description="Apple" evidence="3">
    <location>
        <begin position="759"/>
        <end position="803"/>
    </location>
</feature>
<feature type="signal peptide" evidence="2">
    <location>
        <begin position="1"/>
        <end position="21"/>
    </location>
</feature>
<accession>A0A438NHT6</accession>
<feature type="compositionally biased region" description="Low complexity" evidence="1">
    <location>
        <begin position="352"/>
        <end position="485"/>
    </location>
</feature>
<comment type="caution">
    <text evidence="5">The sequence shown here is derived from an EMBL/GenBank/DDBJ whole genome shotgun (WGS) entry which is preliminary data.</text>
</comment>
<keyword evidence="2" id="KW-0732">Signal</keyword>
<evidence type="ECO:0000256" key="1">
    <source>
        <dbReference type="SAM" id="MobiDB-lite"/>
    </source>
</evidence>
<evidence type="ECO:0000256" key="2">
    <source>
        <dbReference type="SAM" id="SignalP"/>
    </source>
</evidence>